<dbReference type="InterPro" id="IPR036188">
    <property type="entry name" value="FAD/NAD-bd_sf"/>
</dbReference>
<keyword evidence="6" id="KW-0285">Flavoprotein</keyword>
<comment type="cofactor">
    <cofactor evidence="2">
        <name>FAD</name>
        <dbReference type="ChEBI" id="CHEBI:57692"/>
    </cofactor>
</comment>
<dbReference type="SUPFAM" id="SSF51905">
    <property type="entry name" value="FAD/NAD(P)-binding domain"/>
    <property type="match status" value="1"/>
</dbReference>
<comment type="catalytic activity">
    <reaction evidence="1">
        <text>(S)-malate + a quinone = a quinol + oxaloacetate</text>
        <dbReference type="Rhea" id="RHEA:46012"/>
        <dbReference type="ChEBI" id="CHEBI:15589"/>
        <dbReference type="ChEBI" id="CHEBI:16452"/>
        <dbReference type="ChEBI" id="CHEBI:24646"/>
        <dbReference type="ChEBI" id="CHEBI:132124"/>
        <dbReference type="EC" id="1.1.5.4"/>
    </reaction>
</comment>
<dbReference type="PANTHER" id="PTHR43104">
    <property type="entry name" value="L-2-HYDROXYGLUTARATE DEHYDROGENASE, MITOCHONDRIAL"/>
    <property type="match status" value="1"/>
</dbReference>
<dbReference type="GO" id="GO:0005737">
    <property type="term" value="C:cytoplasm"/>
    <property type="evidence" value="ECO:0007669"/>
    <property type="project" value="TreeGrafter"/>
</dbReference>
<evidence type="ECO:0000256" key="5">
    <source>
        <dbReference type="ARBA" id="ARBA00022532"/>
    </source>
</evidence>
<evidence type="ECO:0000256" key="4">
    <source>
        <dbReference type="ARBA" id="ARBA00013026"/>
    </source>
</evidence>
<dbReference type="Pfam" id="PF06039">
    <property type="entry name" value="Mqo"/>
    <property type="match status" value="1"/>
</dbReference>
<dbReference type="InterPro" id="IPR006231">
    <property type="entry name" value="MQO"/>
</dbReference>
<dbReference type="PANTHER" id="PTHR43104:SF2">
    <property type="entry name" value="L-2-HYDROXYGLUTARATE DEHYDROGENASE, MITOCHONDRIAL"/>
    <property type="match status" value="1"/>
</dbReference>
<accession>B8HRT2</accession>
<dbReference type="STRING" id="395961.Cyan7425_3629"/>
<dbReference type="EMBL" id="CP001344">
    <property type="protein sequence ID" value="ACL45949.1"/>
    <property type="molecule type" value="Genomic_DNA"/>
</dbReference>
<keyword evidence="8 11" id="KW-0560">Oxidoreductase</keyword>
<keyword evidence="7" id="KW-0274">FAD</keyword>
<evidence type="ECO:0000256" key="10">
    <source>
        <dbReference type="ARBA" id="ARBA00031550"/>
    </source>
</evidence>
<evidence type="ECO:0000256" key="6">
    <source>
        <dbReference type="ARBA" id="ARBA00022630"/>
    </source>
</evidence>
<organism evidence="11">
    <name type="scientific">Cyanothece sp. (strain PCC 7425 / ATCC 29141)</name>
    <dbReference type="NCBI Taxonomy" id="395961"/>
    <lineage>
        <taxon>Bacteria</taxon>
        <taxon>Bacillati</taxon>
        <taxon>Cyanobacteriota</taxon>
        <taxon>Cyanophyceae</taxon>
        <taxon>Gomontiellales</taxon>
        <taxon>Cyanothecaceae</taxon>
        <taxon>Cyanothece</taxon>
    </lineage>
</organism>
<dbReference type="HOGENOM" id="CLU_613842_0_0_3"/>
<proteinExistence type="predicted"/>
<dbReference type="KEGG" id="cyn:Cyan7425_3629"/>
<dbReference type="OrthoDB" id="9801699at2"/>
<dbReference type="GO" id="GO:0008924">
    <property type="term" value="F:L-malate dehydrogenase (quinone) activity"/>
    <property type="evidence" value="ECO:0007669"/>
    <property type="project" value="UniProtKB-EC"/>
</dbReference>
<evidence type="ECO:0000256" key="1">
    <source>
        <dbReference type="ARBA" id="ARBA00001139"/>
    </source>
</evidence>
<dbReference type="EC" id="1.1.5.4" evidence="4"/>
<evidence type="ECO:0000256" key="3">
    <source>
        <dbReference type="ARBA" id="ARBA00005012"/>
    </source>
</evidence>
<dbReference type="Gene3D" id="3.30.9.10">
    <property type="entry name" value="D-Amino Acid Oxidase, subunit A, domain 2"/>
    <property type="match status" value="1"/>
</dbReference>
<evidence type="ECO:0000256" key="2">
    <source>
        <dbReference type="ARBA" id="ARBA00001974"/>
    </source>
</evidence>
<evidence type="ECO:0000256" key="8">
    <source>
        <dbReference type="ARBA" id="ARBA00023002"/>
    </source>
</evidence>
<dbReference type="AlphaFoldDB" id="B8HRT2"/>
<comment type="pathway">
    <text evidence="3">Carbohydrate metabolism; tricarboxylic acid cycle; oxaloacetate from (S)-malate (quinone route): step 1/1.</text>
</comment>
<reference evidence="11" key="1">
    <citation type="submission" date="2009-01" db="EMBL/GenBank/DDBJ databases">
        <title>Complete sequence of chromosome Cyanothece sp. PCC 7425.</title>
        <authorList>
            <consortium name="US DOE Joint Genome Institute"/>
            <person name="Lucas S."/>
            <person name="Copeland A."/>
            <person name="Lapidus A."/>
            <person name="Glavina del Rio T."/>
            <person name="Dalin E."/>
            <person name="Tice H."/>
            <person name="Bruce D."/>
            <person name="Goodwin L."/>
            <person name="Pitluck S."/>
            <person name="Sims D."/>
            <person name="Meineke L."/>
            <person name="Brettin T."/>
            <person name="Detter J.C."/>
            <person name="Han C."/>
            <person name="Larimer F."/>
            <person name="Land M."/>
            <person name="Hauser L."/>
            <person name="Kyrpides N."/>
            <person name="Ovchinnikova G."/>
            <person name="Liberton M."/>
            <person name="Stoeckel J."/>
            <person name="Banerjee A."/>
            <person name="Singh A."/>
            <person name="Page L."/>
            <person name="Sato H."/>
            <person name="Zhao L."/>
            <person name="Sherman L."/>
            <person name="Pakrasi H."/>
            <person name="Richardson P."/>
        </authorList>
    </citation>
    <scope>NUCLEOTIDE SEQUENCE</scope>
    <source>
        <strain evidence="11">PCC 7425</strain>
    </source>
</reference>
<protein>
    <recommendedName>
        <fullName evidence="4">malate dehydrogenase (quinone)</fullName>
        <ecNumber evidence="4">1.1.5.4</ecNumber>
    </recommendedName>
    <alternativeName>
        <fullName evidence="10">MQO</fullName>
    </alternativeName>
    <alternativeName>
        <fullName evidence="9">Malate dehydrogenase [quinone]</fullName>
    </alternativeName>
</protein>
<gene>
    <name evidence="11" type="ordered locus">Cyan7425_3629</name>
</gene>
<dbReference type="eggNOG" id="COG0579">
    <property type="taxonomic scope" value="Bacteria"/>
</dbReference>
<name>B8HRT2_CYAP4</name>
<dbReference type="UniPathway" id="UPA00223">
    <property type="reaction ID" value="UER01008"/>
</dbReference>
<sequence>MAEQLYDVVIIGGGVTGTALLYTLVKFTDLQRLALIEKYPAIAAVNSKATNNSQTIHCGDIETNYTLEKAVQVQRNASMLVHYCMQLPPQERDRVIYRFPKMVLGVGQAEVDFLRQRYEVFRPHFPRMRLLEKDQIAEVEPMVVRGKGGDRPEELVALGILSDYTAINYGALAQSFVDQAQAIPGKTVDLQLGVKVEGIEPVGQHYRISTGTGTLQARFVVVSAGGHSLLFAHRLGFGLEYSCLPVAGSFYFTPQVLNGKVYTIQNDKLPFAAIHGDPDVTMPGKTRFGPTALPLPLLERYNRQTLWDYLQVLRPDAAVTAVLWDLFKEADIRNYIYKNIAFELPLLNRRLFLQDARKIVPSLELADLQFAHGVGGIRPQLIDKRSRKLILGQAAIAPDAGLRFNITPSPGATTCLANAEQDAIQIHHYLGCEFAQERFEAELVRPPYPILSGNA</sequence>
<dbReference type="GO" id="GO:0047545">
    <property type="term" value="F:(S)-2-hydroxyglutarate dehydrogenase activity"/>
    <property type="evidence" value="ECO:0007669"/>
    <property type="project" value="TreeGrafter"/>
</dbReference>
<evidence type="ECO:0000313" key="11">
    <source>
        <dbReference type="EMBL" id="ACL45949.1"/>
    </source>
</evidence>
<evidence type="ECO:0000256" key="7">
    <source>
        <dbReference type="ARBA" id="ARBA00022827"/>
    </source>
</evidence>
<dbReference type="Gene3D" id="3.50.50.60">
    <property type="entry name" value="FAD/NAD(P)-binding domain"/>
    <property type="match status" value="1"/>
</dbReference>
<keyword evidence="5" id="KW-0816">Tricarboxylic acid cycle</keyword>
<evidence type="ECO:0000256" key="9">
    <source>
        <dbReference type="ARBA" id="ARBA00030660"/>
    </source>
</evidence>
<dbReference type="GO" id="GO:0006099">
    <property type="term" value="P:tricarboxylic acid cycle"/>
    <property type="evidence" value="ECO:0007669"/>
    <property type="project" value="UniProtKB-UniPathway"/>
</dbReference>